<dbReference type="GO" id="GO:0000981">
    <property type="term" value="F:DNA-binding transcription factor activity, RNA polymerase II-specific"/>
    <property type="evidence" value="ECO:0007669"/>
    <property type="project" value="TreeGrafter"/>
</dbReference>
<dbReference type="Pfam" id="PF00319">
    <property type="entry name" value="SRF-TF"/>
    <property type="match status" value="1"/>
</dbReference>
<evidence type="ECO:0000256" key="3">
    <source>
        <dbReference type="ARBA" id="ARBA00023125"/>
    </source>
</evidence>
<name>A0A7J8SRX7_GOSDV</name>
<evidence type="ECO:0000313" key="8">
    <source>
        <dbReference type="Proteomes" id="UP000593561"/>
    </source>
</evidence>
<dbReference type="AlphaFoldDB" id="A0A7J8SRX7"/>
<protein>
    <recommendedName>
        <fullName evidence="6">MADS-box domain-containing protein</fullName>
    </recommendedName>
</protein>
<dbReference type="SUPFAM" id="SSF55455">
    <property type="entry name" value="SRF-like"/>
    <property type="match status" value="1"/>
</dbReference>
<dbReference type="GO" id="GO:0000978">
    <property type="term" value="F:RNA polymerase II cis-regulatory region sequence-specific DNA binding"/>
    <property type="evidence" value="ECO:0007669"/>
    <property type="project" value="TreeGrafter"/>
</dbReference>
<feature type="domain" description="MADS-box" evidence="6">
    <location>
        <begin position="1"/>
        <end position="44"/>
    </location>
</feature>
<evidence type="ECO:0000256" key="1">
    <source>
        <dbReference type="ARBA" id="ARBA00004123"/>
    </source>
</evidence>
<keyword evidence="2" id="KW-0805">Transcription regulation</keyword>
<keyword evidence="5" id="KW-0539">Nucleus</keyword>
<comment type="subcellular location">
    <subcellularLocation>
        <location evidence="1">Nucleus</location>
    </subcellularLocation>
</comment>
<dbReference type="GO" id="GO:0005634">
    <property type="term" value="C:nucleus"/>
    <property type="evidence" value="ECO:0007669"/>
    <property type="project" value="UniProtKB-SubCell"/>
</dbReference>
<dbReference type="SMART" id="SM00432">
    <property type="entry name" value="MADS"/>
    <property type="match status" value="1"/>
</dbReference>
<comment type="caution">
    <text evidence="7">The sequence shown here is derived from an EMBL/GenBank/DDBJ whole genome shotgun (WGS) entry which is preliminary data.</text>
</comment>
<evidence type="ECO:0000259" key="6">
    <source>
        <dbReference type="PROSITE" id="PS50066"/>
    </source>
</evidence>
<dbReference type="Gene3D" id="3.40.1810.10">
    <property type="entry name" value="Transcription factor, MADS-box"/>
    <property type="match status" value="1"/>
</dbReference>
<evidence type="ECO:0000256" key="4">
    <source>
        <dbReference type="ARBA" id="ARBA00023163"/>
    </source>
</evidence>
<accession>A0A7J8SRX7</accession>
<evidence type="ECO:0000313" key="7">
    <source>
        <dbReference type="EMBL" id="MBA0628819.1"/>
    </source>
</evidence>
<evidence type="ECO:0000256" key="5">
    <source>
        <dbReference type="ARBA" id="ARBA00023242"/>
    </source>
</evidence>
<feature type="non-terminal residue" evidence="7">
    <location>
        <position position="1"/>
    </location>
</feature>
<dbReference type="Proteomes" id="UP000593561">
    <property type="component" value="Unassembled WGS sequence"/>
</dbReference>
<keyword evidence="4" id="KW-0804">Transcription</keyword>
<sequence>LISFSKRNSGIYKKIFELSTLCGSEILFIIFSPIGKPYSFGHPFVEFITKGFLNPIQPLSKTTHAPVEAYHKSHGREAWNDKNVQVYTIARSNKVTSKCRVIVPTE</sequence>
<dbReference type="InterPro" id="IPR002100">
    <property type="entry name" value="TF_MADSbox"/>
</dbReference>
<organism evidence="7 8">
    <name type="scientific">Gossypium davidsonii</name>
    <name type="common">Davidson's cotton</name>
    <name type="synonym">Gossypium klotzschianum subsp. davidsonii</name>
    <dbReference type="NCBI Taxonomy" id="34287"/>
    <lineage>
        <taxon>Eukaryota</taxon>
        <taxon>Viridiplantae</taxon>
        <taxon>Streptophyta</taxon>
        <taxon>Embryophyta</taxon>
        <taxon>Tracheophyta</taxon>
        <taxon>Spermatophyta</taxon>
        <taxon>Magnoliopsida</taxon>
        <taxon>eudicotyledons</taxon>
        <taxon>Gunneridae</taxon>
        <taxon>Pentapetalae</taxon>
        <taxon>rosids</taxon>
        <taxon>malvids</taxon>
        <taxon>Malvales</taxon>
        <taxon>Malvaceae</taxon>
        <taxon>Malvoideae</taxon>
        <taxon>Gossypium</taxon>
    </lineage>
</organism>
<dbReference type="PANTHER" id="PTHR11945:SF725">
    <property type="entry name" value="AGAMOUS-LIKE 58-RELATED"/>
    <property type="match status" value="1"/>
</dbReference>
<dbReference type="PRINTS" id="PR00404">
    <property type="entry name" value="MADSDOMAIN"/>
</dbReference>
<evidence type="ECO:0000256" key="2">
    <source>
        <dbReference type="ARBA" id="ARBA00023015"/>
    </source>
</evidence>
<keyword evidence="3" id="KW-0238">DNA-binding</keyword>
<keyword evidence="8" id="KW-1185">Reference proteome</keyword>
<dbReference type="EMBL" id="JABFAC010000011">
    <property type="protein sequence ID" value="MBA0628819.1"/>
    <property type="molecule type" value="Genomic_DNA"/>
</dbReference>
<dbReference type="InterPro" id="IPR036879">
    <property type="entry name" value="TF_MADSbox_sf"/>
</dbReference>
<dbReference type="GO" id="GO:0046983">
    <property type="term" value="F:protein dimerization activity"/>
    <property type="evidence" value="ECO:0007669"/>
    <property type="project" value="InterPro"/>
</dbReference>
<dbReference type="PANTHER" id="PTHR11945">
    <property type="entry name" value="MADS BOX PROTEIN"/>
    <property type="match status" value="1"/>
</dbReference>
<dbReference type="PROSITE" id="PS50066">
    <property type="entry name" value="MADS_BOX_2"/>
    <property type="match status" value="1"/>
</dbReference>
<proteinExistence type="predicted"/>
<gene>
    <name evidence="7" type="ORF">Godav_023466</name>
</gene>
<feature type="non-terminal residue" evidence="7">
    <location>
        <position position="106"/>
    </location>
</feature>
<reference evidence="7 8" key="1">
    <citation type="journal article" date="2019" name="Genome Biol. Evol.">
        <title>Insights into the evolution of the New World diploid cottons (Gossypium, subgenus Houzingenia) based on genome sequencing.</title>
        <authorList>
            <person name="Grover C.E."/>
            <person name="Arick M.A. 2nd"/>
            <person name="Thrash A."/>
            <person name="Conover J.L."/>
            <person name="Sanders W.S."/>
            <person name="Peterson D.G."/>
            <person name="Frelichowski J.E."/>
            <person name="Scheffler J.A."/>
            <person name="Scheffler B.E."/>
            <person name="Wendel J.F."/>
        </authorList>
    </citation>
    <scope>NUCLEOTIDE SEQUENCE [LARGE SCALE GENOMIC DNA]</scope>
    <source>
        <strain evidence="7">27</strain>
        <tissue evidence="7">Leaf</tissue>
    </source>
</reference>